<dbReference type="InterPro" id="IPR014711">
    <property type="entry name" value="TopoI_cat_a-hlx-sub_euk"/>
</dbReference>
<dbReference type="Pfam" id="PF01028">
    <property type="entry name" value="Topoisom_I"/>
    <property type="match status" value="1"/>
</dbReference>
<dbReference type="KEGG" id="aev:EI546_10115"/>
<dbReference type="EMBL" id="CP034951">
    <property type="protein sequence ID" value="QAA82054.1"/>
    <property type="molecule type" value="Genomic_DNA"/>
</dbReference>
<dbReference type="Proteomes" id="UP000285517">
    <property type="component" value="Chromosome"/>
</dbReference>
<keyword evidence="6 9" id="KW-0413">Isomerase</keyword>
<dbReference type="GO" id="GO:0003917">
    <property type="term" value="F:DNA topoisomerase type I (single strand cut, ATP-independent) activity"/>
    <property type="evidence" value="ECO:0007669"/>
    <property type="project" value="UniProtKB-EC"/>
</dbReference>
<evidence type="ECO:0000259" key="7">
    <source>
        <dbReference type="Pfam" id="PF01028"/>
    </source>
</evidence>
<name>A0A410G451_9FLAO</name>
<dbReference type="Gene3D" id="1.10.132.120">
    <property type="match status" value="1"/>
</dbReference>
<keyword evidence="4" id="KW-0799">Topoisomerase</keyword>
<protein>
    <recommendedName>
        <fullName evidence="3">DNA topoisomerase</fullName>
        <ecNumber evidence="3">5.6.2.1</ecNumber>
    </recommendedName>
</protein>
<accession>A0A410G451</accession>
<dbReference type="InterPro" id="IPR035447">
    <property type="entry name" value="DNA_topo_I_N_sf"/>
</dbReference>
<evidence type="ECO:0000256" key="1">
    <source>
        <dbReference type="ARBA" id="ARBA00000213"/>
    </source>
</evidence>
<proteinExistence type="inferred from homology"/>
<dbReference type="PROSITE" id="PS52038">
    <property type="entry name" value="TOPO_IB_2"/>
    <property type="match status" value="1"/>
</dbReference>
<dbReference type="EC" id="5.6.2.1" evidence="3"/>
<dbReference type="GO" id="GO:0003677">
    <property type="term" value="F:DNA binding"/>
    <property type="evidence" value="ECO:0007669"/>
    <property type="project" value="UniProtKB-KW"/>
</dbReference>
<dbReference type="AlphaFoldDB" id="A0A410G451"/>
<dbReference type="Gene3D" id="3.30.66.10">
    <property type="entry name" value="DNA topoisomerase I domain"/>
    <property type="match status" value="1"/>
</dbReference>
<dbReference type="InterPro" id="IPR011010">
    <property type="entry name" value="DNA_brk_join_enz"/>
</dbReference>
<evidence type="ECO:0000256" key="4">
    <source>
        <dbReference type="ARBA" id="ARBA00023029"/>
    </source>
</evidence>
<gene>
    <name evidence="9" type="ORF">EI546_10115</name>
</gene>
<comment type="catalytic activity">
    <reaction evidence="1">
        <text>ATP-independent breakage of single-stranded DNA, followed by passage and rejoining.</text>
        <dbReference type="EC" id="5.6.2.1"/>
    </reaction>
</comment>
<sequence>MYYRKKRGKGFTYQDEKGKTIKDEETREWIKSLVIPPAWTEVEISENRKSDLLVTGRDDKDRKQYIYHPNYTKRQNAKKFDRIINFADQLEHMRRVTGQHLRKRKLNREKVLATMLRLMESAFFRPGSDTYSKENESYGLTTMRHKHLTIDGSEIIFNYVGKSGQEQEKHIDDKKLAKIIQEIDDMPGYEIFKYLDEDNNIVKVKSDDLNAYIREIMGEEFSAKDFRTWAGTMIAAIALDELGVVDKKDQKSMDKNIKEAVNRVSERLGNTPSVARGSYIDPRIIDDYMHGRTLKYFEKEINQLLKKAENLSKAEIGVLCMLRNRLKSK</sequence>
<evidence type="ECO:0000313" key="10">
    <source>
        <dbReference type="Proteomes" id="UP000285517"/>
    </source>
</evidence>
<keyword evidence="5" id="KW-0238">DNA-binding</keyword>
<evidence type="ECO:0000256" key="3">
    <source>
        <dbReference type="ARBA" id="ARBA00012891"/>
    </source>
</evidence>
<dbReference type="Gene3D" id="3.90.15.10">
    <property type="entry name" value="Topoisomerase I, Chain A, domain 3"/>
    <property type="match status" value="1"/>
</dbReference>
<evidence type="ECO:0000259" key="8">
    <source>
        <dbReference type="Pfam" id="PF21338"/>
    </source>
</evidence>
<dbReference type="GO" id="GO:0006265">
    <property type="term" value="P:DNA topological change"/>
    <property type="evidence" value="ECO:0007669"/>
    <property type="project" value="InterPro"/>
</dbReference>
<organism evidence="9 10">
    <name type="scientific">Aequorivita ciconiae</name>
    <dbReference type="NCBI Taxonomy" id="2494375"/>
    <lineage>
        <taxon>Bacteria</taxon>
        <taxon>Pseudomonadati</taxon>
        <taxon>Bacteroidota</taxon>
        <taxon>Flavobacteriia</taxon>
        <taxon>Flavobacteriales</taxon>
        <taxon>Flavobacteriaceae</taxon>
        <taxon>Aequorivita</taxon>
    </lineage>
</organism>
<evidence type="ECO:0000256" key="5">
    <source>
        <dbReference type="ARBA" id="ARBA00023125"/>
    </source>
</evidence>
<feature type="domain" description="DNA topoisomerase I catalytic core eukaryotic-type" evidence="7">
    <location>
        <begin position="73"/>
        <end position="303"/>
    </location>
</feature>
<dbReference type="RefSeq" id="WP_128250428.1">
    <property type="nucleotide sequence ID" value="NZ_CP034951.1"/>
</dbReference>
<evidence type="ECO:0000313" key="9">
    <source>
        <dbReference type="EMBL" id="QAA82054.1"/>
    </source>
</evidence>
<dbReference type="SUPFAM" id="SSF56349">
    <property type="entry name" value="DNA breaking-rejoining enzymes"/>
    <property type="match status" value="1"/>
</dbReference>
<dbReference type="InterPro" id="IPR013500">
    <property type="entry name" value="TopoI_cat_euk"/>
</dbReference>
<feature type="domain" description="DNA topoisomerase IB N-terminal" evidence="8">
    <location>
        <begin position="10"/>
        <end position="58"/>
    </location>
</feature>
<dbReference type="PRINTS" id="PR00416">
    <property type="entry name" value="EUTPISMRASEI"/>
</dbReference>
<dbReference type="InterPro" id="IPR049331">
    <property type="entry name" value="Top1B_N_bact"/>
</dbReference>
<dbReference type="OrthoDB" id="9778962at2"/>
<evidence type="ECO:0000256" key="6">
    <source>
        <dbReference type="ARBA" id="ARBA00023235"/>
    </source>
</evidence>
<dbReference type="Pfam" id="PF21338">
    <property type="entry name" value="Top1B_N_bact"/>
    <property type="match status" value="1"/>
</dbReference>
<evidence type="ECO:0000256" key="2">
    <source>
        <dbReference type="ARBA" id="ARBA00006645"/>
    </source>
</evidence>
<comment type="similarity">
    <text evidence="2">Belongs to the type IB topoisomerase family.</text>
</comment>
<keyword evidence="10" id="KW-1185">Reference proteome</keyword>
<dbReference type="SUPFAM" id="SSF55869">
    <property type="entry name" value="DNA topoisomerase I domain"/>
    <property type="match status" value="1"/>
</dbReference>
<dbReference type="InterPro" id="IPR001631">
    <property type="entry name" value="TopoI"/>
</dbReference>
<reference evidence="9 10" key="1">
    <citation type="submission" date="2019-01" db="EMBL/GenBank/DDBJ databases">
        <title>Complete genome sequencing of Aequorivita sp. H23M31.</title>
        <authorList>
            <person name="Bae J.-W."/>
        </authorList>
    </citation>
    <scope>NUCLEOTIDE SEQUENCE [LARGE SCALE GENOMIC DNA]</scope>
    <source>
        <strain evidence="9 10">H23M31</strain>
    </source>
</reference>